<dbReference type="RefSeq" id="WP_406697085.1">
    <property type="nucleotide sequence ID" value="NZ_CP155447.1"/>
</dbReference>
<accession>A0AAU7CH09</accession>
<feature type="repeat" description="ANK" evidence="3">
    <location>
        <begin position="232"/>
        <end position="264"/>
    </location>
</feature>
<feature type="repeat" description="ANK" evidence="3">
    <location>
        <begin position="156"/>
        <end position="182"/>
    </location>
</feature>
<evidence type="ECO:0000256" key="1">
    <source>
        <dbReference type="ARBA" id="ARBA00022737"/>
    </source>
</evidence>
<name>A0AAU7CH09_9BACT</name>
<feature type="repeat" description="ANK" evidence="3">
    <location>
        <begin position="408"/>
        <end position="440"/>
    </location>
</feature>
<gene>
    <name evidence="6" type="ORF">V5E97_39485</name>
</gene>
<dbReference type="Gene3D" id="1.25.40.20">
    <property type="entry name" value="Ankyrin repeat-containing domain"/>
    <property type="match status" value="3"/>
</dbReference>
<dbReference type="PROSITE" id="PS50297">
    <property type="entry name" value="ANK_REP_REGION"/>
    <property type="match status" value="8"/>
</dbReference>
<dbReference type="PRINTS" id="PR01415">
    <property type="entry name" value="ANKYRIN"/>
</dbReference>
<dbReference type="Pfam" id="PF00023">
    <property type="entry name" value="Ank"/>
    <property type="match status" value="1"/>
</dbReference>
<dbReference type="InterPro" id="IPR036770">
    <property type="entry name" value="Ankyrin_rpt-contain_sf"/>
</dbReference>
<evidence type="ECO:0000256" key="3">
    <source>
        <dbReference type="PROSITE-ProRule" id="PRU00023"/>
    </source>
</evidence>
<proteinExistence type="predicted"/>
<dbReference type="PROSITE" id="PS50088">
    <property type="entry name" value="ANK_REPEAT"/>
    <property type="match status" value="8"/>
</dbReference>
<dbReference type="PANTHER" id="PTHR24123">
    <property type="entry name" value="ANKYRIN REPEAT-CONTAINING"/>
    <property type="match status" value="1"/>
</dbReference>
<feature type="signal peptide" evidence="5">
    <location>
        <begin position="1"/>
        <end position="22"/>
    </location>
</feature>
<feature type="repeat" description="ANK" evidence="3">
    <location>
        <begin position="123"/>
        <end position="155"/>
    </location>
</feature>
<dbReference type="Pfam" id="PF12796">
    <property type="entry name" value="Ank_2"/>
    <property type="match status" value="3"/>
</dbReference>
<feature type="repeat" description="ANK" evidence="3">
    <location>
        <begin position="189"/>
        <end position="221"/>
    </location>
</feature>
<dbReference type="InterPro" id="IPR051165">
    <property type="entry name" value="Multifunctional_ANK_Repeat"/>
</dbReference>
<feature type="repeat" description="ANK" evidence="3">
    <location>
        <begin position="90"/>
        <end position="122"/>
    </location>
</feature>
<evidence type="ECO:0000256" key="4">
    <source>
        <dbReference type="SAM" id="MobiDB-lite"/>
    </source>
</evidence>
<organism evidence="6">
    <name type="scientific">Singulisphaera sp. Ch08</name>
    <dbReference type="NCBI Taxonomy" id="3120278"/>
    <lineage>
        <taxon>Bacteria</taxon>
        <taxon>Pseudomonadati</taxon>
        <taxon>Planctomycetota</taxon>
        <taxon>Planctomycetia</taxon>
        <taxon>Isosphaerales</taxon>
        <taxon>Isosphaeraceae</taxon>
        <taxon>Singulisphaera</taxon>
    </lineage>
</organism>
<feature type="repeat" description="ANK" evidence="3">
    <location>
        <begin position="329"/>
        <end position="361"/>
    </location>
</feature>
<evidence type="ECO:0000256" key="2">
    <source>
        <dbReference type="ARBA" id="ARBA00023043"/>
    </source>
</evidence>
<dbReference type="InterPro" id="IPR002110">
    <property type="entry name" value="Ankyrin_rpt"/>
</dbReference>
<keyword evidence="2 3" id="KW-0040">ANK repeat</keyword>
<keyword evidence="5" id="KW-0732">Signal</keyword>
<dbReference type="SMART" id="SM00248">
    <property type="entry name" value="ANK"/>
    <property type="match status" value="11"/>
</dbReference>
<keyword evidence="1" id="KW-0677">Repeat</keyword>
<dbReference type="EMBL" id="CP155447">
    <property type="protein sequence ID" value="XBH04333.1"/>
    <property type="molecule type" value="Genomic_DNA"/>
</dbReference>
<dbReference type="PANTHER" id="PTHR24123:SF33">
    <property type="entry name" value="PROTEIN HOS4"/>
    <property type="match status" value="1"/>
</dbReference>
<dbReference type="SUPFAM" id="SSF48403">
    <property type="entry name" value="Ankyrin repeat"/>
    <property type="match status" value="2"/>
</dbReference>
<feature type="chain" id="PRO_5043447906" evidence="5">
    <location>
        <begin position="23"/>
        <end position="490"/>
    </location>
</feature>
<protein>
    <submittedName>
        <fullName evidence="6">Ankyrin repeat domain-containing protein</fullName>
    </submittedName>
</protein>
<feature type="region of interest" description="Disordered" evidence="4">
    <location>
        <begin position="277"/>
        <end position="296"/>
    </location>
</feature>
<dbReference type="AlphaFoldDB" id="A0AAU7CH09"/>
<reference evidence="6" key="1">
    <citation type="submission" date="2024-05" db="EMBL/GenBank/DDBJ databases">
        <title>Planctomycetes of the genus Singulisphaera possess chitinolytic capabilities.</title>
        <authorList>
            <person name="Ivanova A."/>
        </authorList>
    </citation>
    <scope>NUCLEOTIDE SEQUENCE</scope>
    <source>
        <strain evidence="6">Ch08T</strain>
    </source>
</reference>
<evidence type="ECO:0000313" key="6">
    <source>
        <dbReference type="EMBL" id="XBH04333.1"/>
    </source>
</evidence>
<feature type="repeat" description="ANK" evidence="3">
    <location>
        <begin position="57"/>
        <end position="89"/>
    </location>
</feature>
<evidence type="ECO:0000256" key="5">
    <source>
        <dbReference type="SAM" id="SignalP"/>
    </source>
</evidence>
<sequence>MGLKRFGASGLALWLLAARGFAGGSNAPLADAMEQVDRASVRSLLDQRVDVNQAQVDGMTALHWAVYHDDLETAKRLVNAKANVKAANRYGVTPLSLACTNGEVALVELLLDAGADPNTTLRGNETALMTAARTGKLGAVRALLARGANVNAKERRGQTALMWAAAEGHAAVVDALLEAGADFRTALPSGFTPLFFAVREGRTDVVQRILKAGADVNEAMQPRKISGKAPSKGTSPLILAVENGHFELAAVLLEAGADPNDQRTGFTALHTLTWVRKPSRGDGDDGDPAPTGSGNMTSLQFAKTLVAKGADVNLRLKKGASGRGILSKVGATPFLLAAETADVPLMRTLVELGADPLQANAEHCTPLMAAAGVGTLAPGEEAGTEPEVLEAVALALELGGDVNAVDDNGETAMHGAAYKSLPKVVQFLADKGAKIDVWNQKNQYGWTPLLIAEGYRPGNFKPSAETIAALHRVMLANGVSPPTKLPGSSD</sequence>